<evidence type="ECO:0000256" key="1">
    <source>
        <dbReference type="ARBA" id="ARBA00000448"/>
    </source>
</evidence>
<accession>A0A1H9JXH5</accession>
<organism evidence="8 9">
    <name type="scientific">Natrinema salaciae</name>
    <dbReference type="NCBI Taxonomy" id="1186196"/>
    <lineage>
        <taxon>Archaea</taxon>
        <taxon>Methanobacteriati</taxon>
        <taxon>Methanobacteriota</taxon>
        <taxon>Stenosarchaea group</taxon>
        <taxon>Halobacteria</taxon>
        <taxon>Halobacteriales</taxon>
        <taxon>Natrialbaceae</taxon>
        <taxon>Natrinema</taxon>
    </lineage>
</organism>
<dbReference type="InterPro" id="IPR026891">
    <property type="entry name" value="Fn3-like"/>
</dbReference>
<dbReference type="STRING" id="1186196.SAMN04489841_2724"/>
<evidence type="ECO:0000256" key="3">
    <source>
        <dbReference type="ARBA" id="ARBA00012744"/>
    </source>
</evidence>
<dbReference type="SUPFAM" id="SSF52279">
    <property type="entry name" value="Beta-D-glucan exohydrolase, C-terminal domain"/>
    <property type="match status" value="1"/>
</dbReference>
<keyword evidence="6" id="KW-0326">Glycosidase</keyword>
<evidence type="ECO:0000313" key="9">
    <source>
        <dbReference type="Proteomes" id="UP000199114"/>
    </source>
</evidence>
<dbReference type="SMART" id="SM01217">
    <property type="entry name" value="Fn3_like"/>
    <property type="match status" value="1"/>
</dbReference>
<dbReference type="PANTHER" id="PTHR30620:SF16">
    <property type="entry name" value="LYSOSOMAL BETA GLUCOSIDASE"/>
    <property type="match status" value="1"/>
</dbReference>
<dbReference type="OrthoDB" id="30657at2157"/>
<protein>
    <recommendedName>
        <fullName evidence="3">beta-glucosidase</fullName>
        <ecNumber evidence="3">3.2.1.21</ecNumber>
    </recommendedName>
</protein>
<reference evidence="9" key="1">
    <citation type="submission" date="2016-10" db="EMBL/GenBank/DDBJ databases">
        <authorList>
            <person name="Varghese N."/>
            <person name="Submissions S."/>
        </authorList>
    </citation>
    <scope>NUCLEOTIDE SEQUENCE [LARGE SCALE GENOMIC DNA]</scope>
    <source>
        <strain evidence="9">DSM 25055</strain>
    </source>
</reference>
<feature type="domain" description="Fibronectin type III-like" evidence="7">
    <location>
        <begin position="662"/>
        <end position="727"/>
    </location>
</feature>
<keyword evidence="4" id="KW-0732">Signal</keyword>
<dbReference type="InterPro" id="IPR002772">
    <property type="entry name" value="Glyco_hydro_3_C"/>
</dbReference>
<dbReference type="Pfam" id="PF00933">
    <property type="entry name" value="Glyco_hydro_3"/>
    <property type="match status" value="1"/>
</dbReference>
<evidence type="ECO:0000256" key="6">
    <source>
        <dbReference type="ARBA" id="ARBA00023295"/>
    </source>
</evidence>
<dbReference type="PANTHER" id="PTHR30620">
    <property type="entry name" value="PERIPLASMIC BETA-GLUCOSIDASE-RELATED"/>
    <property type="match status" value="1"/>
</dbReference>
<dbReference type="AlphaFoldDB" id="A0A1H9JXH5"/>
<gene>
    <name evidence="8" type="ORF">SAMN04489841_2724</name>
</gene>
<dbReference type="GO" id="GO:0009251">
    <property type="term" value="P:glucan catabolic process"/>
    <property type="evidence" value="ECO:0007669"/>
    <property type="project" value="TreeGrafter"/>
</dbReference>
<dbReference type="InterPro" id="IPR051915">
    <property type="entry name" value="Cellulose_Degrad_GH3"/>
</dbReference>
<proteinExistence type="inferred from homology"/>
<comment type="catalytic activity">
    <reaction evidence="1">
        <text>Hydrolysis of terminal, non-reducing beta-D-glucosyl residues with release of beta-D-glucose.</text>
        <dbReference type="EC" id="3.2.1.21"/>
    </reaction>
</comment>
<evidence type="ECO:0000256" key="5">
    <source>
        <dbReference type="ARBA" id="ARBA00022801"/>
    </source>
</evidence>
<dbReference type="EMBL" id="FOFD01000003">
    <property type="protein sequence ID" value="SEQ91559.1"/>
    <property type="molecule type" value="Genomic_DNA"/>
</dbReference>
<evidence type="ECO:0000259" key="7">
    <source>
        <dbReference type="SMART" id="SM01217"/>
    </source>
</evidence>
<dbReference type="InterPro" id="IPR036962">
    <property type="entry name" value="Glyco_hydro_3_N_sf"/>
</dbReference>
<dbReference type="PRINTS" id="PR00133">
    <property type="entry name" value="GLHYDRLASE3"/>
</dbReference>
<keyword evidence="5" id="KW-0378">Hydrolase</keyword>
<dbReference type="InterPro" id="IPR013783">
    <property type="entry name" value="Ig-like_fold"/>
</dbReference>
<dbReference type="SUPFAM" id="SSF51445">
    <property type="entry name" value="(Trans)glycosidases"/>
    <property type="match status" value="1"/>
</dbReference>
<evidence type="ECO:0000256" key="2">
    <source>
        <dbReference type="ARBA" id="ARBA00005336"/>
    </source>
</evidence>
<evidence type="ECO:0000256" key="4">
    <source>
        <dbReference type="ARBA" id="ARBA00022729"/>
    </source>
</evidence>
<dbReference type="Pfam" id="PF14310">
    <property type="entry name" value="Fn3-like"/>
    <property type="match status" value="1"/>
</dbReference>
<dbReference type="Gene3D" id="3.40.50.1700">
    <property type="entry name" value="Glycoside hydrolase family 3 C-terminal domain"/>
    <property type="match status" value="1"/>
</dbReference>
<dbReference type="Pfam" id="PF01915">
    <property type="entry name" value="Glyco_hydro_3_C"/>
    <property type="match status" value="1"/>
</dbReference>
<name>A0A1H9JXH5_9EURY</name>
<dbReference type="Proteomes" id="UP000199114">
    <property type="component" value="Unassembled WGS sequence"/>
</dbReference>
<dbReference type="EC" id="3.2.1.21" evidence="3"/>
<dbReference type="RefSeq" id="WP_090618247.1">
    <property type="nucleotide sequence ID" value="NZ_FOFD01000003.1"/>
</dbReference>
<dbReference type="InterPro" id="IPR001764">
    <property type="entry name" value="Glyco_hydro_3_N"/>
</dbReference>
<dbReference type="InterPro" id="IPR036881">
    <property type="entry name" value="Glyco_hydro_3_C_sf"/>
</dbReference>
<dbReference type="Gene3D" id="3.20.20.300">
    <property type="entry name" value="Glycoside hydrolase, family 3, N-terminal domain"/>
    <property type="match status" value="1"/>
</dbReference>
<sequence>MTGSETASQSEDCPVPDLERMTLAEKAGQLVGAFVGSMGDVDLNVDDAAALVRDAGVGTIAAFGIGVSTYHDPERVAEIANRLQRVALEETRHGIPLLLPVDAVHGHAYVDGATVFPHGLGVAATRNPALARTAGEITAAEMRATGATLNYGPTCDVARDPRWGRTFETYGESPLLCGTFARETVRGLESDEGSPRVAATAKHFPAYGDPAGGEDAAAVDRSPSTIHQLFVPPFVEAIDAGASVVMPCYNSIDGEPAHGSRRYLTELLRERLGFDGPVASDWGGIDHLHEDHRVTATQRDSARTTIEAGLDLISIGREEYAAHVRDLVESGELSEERLDEAVARILALKASLGLFEDPYVDVETVRTTIGSSAHRAAALRAARESQTLLENDGVLPLSADVDSILVAGPNAASLRNQYGGWSVQEPDPASGSTILDGLETRAGDELTVRYEQGATLRERRDLDAAADAAADADVAVVAVGEGWYYHEFGPRELVGPTGSFPTRSQLELPPAQRDLLEAVHETGTPLVVVAIAGRPLSLSWSAANADALLYSYYPGSEGGEAIADVLFGNYNPSGRLPISVPRSADDLLTTFNHFAHPTPIGADEHPDTYDPLYEFGHGESYTEFVCSDLSVADSRIGPAESIAASITVENVGDRPGDRSLDFFLRDEVSSRVRPVCEHVGFARVSLAPGESTTAEVTIPNDALAVTDSSGRTAVEPGTFELSCEGCSATVTVESSAERR</sequence>
<keyword evidence="9" id="KW-1185">Reference proteome</keyword>
<comment type="similarity">
    <text evidence="2">Belongs to the glycosyl hydrolase 3 family.</text>
</comment>
<evidence type="ECO:0000313" key="8">
    <source>
        <dbReference type="EMBL" id="SEQ91559.1"/>
    </source>
</evidence>
<dbReference type="GO" id="GO:0008422">
    <property type="term" value="F:beta-glucosidase activity"/>
    <property type="evidence" value="ECO:0007669"/>
    <property type="project" value="UniProtKB-EC"/>
</dbReference>
<dbReference type="InterPro" id="IPR017853">
    <property type="entry name" value="GH"/>
</dbReference>
<dbReference type="Gene3D" id="2.60.40.10">
    <property type="entry name" value="Immunoglobulins"/>
    <property type="match status" value="1"/>
</dbReference>